<dbReference type="GO" id="GO:0009279">
    <property type="term" value="C:cell outer membrane"/>
    <property type="evidence" value="ECO:0007669"/>
    <property type="project" value="UniProtKB-SubCell"/>
</dbReference>
<evidence type="ECO:0000313" key="13">
    <source>
        <dbReference type="Proteomes" id="UP001139409"/>
    </source>
</evidence>
<evidence type="ECO:0000313" key="12">
    <source>
        <dbReference type="EMBL" id="MCA6077985.1"/>
    </source>
</evidence>
<reference evidence="12" key="1">
    <citation type="submission" date="2021-09" db="EMBL/GenBank/DDBJ databases">
        <title>Fulvivirga sp. isolated from coastal sediment.</title>
        <authorList>
            <person name="Yu H."/>
        </authorList>
    </citation>
    <scope>NUCLEOTIDE SEQUENCE</scope>
    <source>
        <strain evidence="12">1062</strain>
    </source>
</reference>
<evidence type="ECO:0000259" key="11">
    <source>
        <dbReference type="Pfam" id="PF14905"/>
    </source>
</evidence>
<dbReference type="InterPro" id="IPR012910">
    <property type="entry name" value="Plug_dom"/>
</dbReference>
<evidence type="ECO:0000256" key="8">
    <source>
        <dbReference type="SAM" id="MobiDB-lite"/>
    </source>
</evidence>
<dbReference type="PANTHER" id="PTHR40980:SF4">
    <property type="entry name" value="TONB-DEPENDENT RECEPTOR-LIKE BETA-BARREL DOMAIN-CONTAINING PROTEIN"/>
    <property type="match status" value="1"/>
</dbReference>
<evidence type="ECO:0000256" key="1">
    <source>
        <dbReference type="ARBA" id="ARBA00004571"/>
    </source>
</evidence>
<keyword evidence="2 7" id="KW-0813">Transport</keyword>
<evidence type="ECO:0000256" key="4">
    <source>
        <dbReference type="ARBA" id="ARBA00022692"/>
    </source>
</evidence>
<keyword evidence="12" id="KW-0675">Receptor</keyword>
<keyword evidence="4 7" id="KW-0812">Transmembrane</keyword>
<dbReference type="Gene3D" id="2.170.130.10">
    <property type="entry name" value="TonB-dependent receptor, plug domain"/>
    <property type="match status" value="1"/>
</dbReference>
<feature type="region of interest" description="Disordered" evidence="8">
    <location>
        <begin position="347"/>
        <end position="369"/>
    </location>
</feature>
<feature type="domain" description="TonB-dependent receptor plug" evidence="10">
    <location>
        <begin position="145"/>
        <end position="223"/>
    </location>
</feature>
<dbReference type="RefSeq" id="WP_225698847.1">
    <property type="nucleotide sequence ID" value="NZ_JAIXNE010000005.1"/>
</dbReference>
<evidence type="ECO:0000256" key="3">
    <source>
        <dbReference type="ARBA" id="ARBA00022452"/>
    </source>
</evidence>
<dbReference type="InterPro" id="IPR008969">
    <property type="entry name" value="CarboxyPept-like_regulatory"/>
</dbReference>
<dbReference type="AlphaFoldDB" id="A0A9X1HU63"/>
<dbReference type="Pfam" id="PF13620">
    <property type="entry name" value="CarboxypepD_reg"/>
    <property type="match status" value="1"/>
</dbReference>
<keyword evidence="5 7" id="KW-0472">Membrane</keyword>
<keyword evidence="6 7" id="KW-0998">Cell outer membrane</keyword>
<evidence type="ECO:0000259" key="10">
    <source>
        <dbReference type="Pfam" id="PF07715"/>
    </source>
</evidence>
<feature type="region of interest" description="Disordered" evidence="8">
    <location>
        <begin position="790"/>
        <end position="814"/>
    </location>
</feature>
<comment type="similarity">
    <text evidence="7">Belongs to the TonB-dependent receptor family.</text>
</comment>
<name>A0A9X1HU63_9BACT</name>
<dbReference type="Pfam" id="PF07715">
    <property type="entry name" value="Plug"/>
    <property type="match status" value="1"/>
</dbReference>
<sequence>MRRFTVFILLFFAALTVSGQSQVTVSGRLIDEKTGGPLEYGTVSFYTPKDSSLVTGGITDLEGNYRLMLPPGSYYLVAQFVSYEAKTVSGIQIPKEQQLYTISPITLSQDVETLSEVVITGKKQEMEMMLDKRVFNVGVDVSNTGRSAAEILDRVPSVAVDQEGNVSLRGSSNVQILIDGKPSGLIGLTDSDGLRLLQGNLVESIEVITNPSARYQAEGQGGIINIILKKDRKAGFNGGISLNTGYPNDHGISANLNYRANNFNFFGNYGLNYRRSPGEGYERRRQFSADTTTYLNRDFDFERGGISNNVQFGAEYYFNDKTVLTGSMLIRRSDENNDRNTYYAEFDQNQDLQERSVRTDNEEETENSREYTLSFRKSFNKEKQEFNFDVQYRNNTELEESDLYEETIFSEGLGNTPLIQTSRNEEGERNFLIETFYVHPYAENGILEFGLRSNFRRIGNDYLVQEQNESGDFEPLYNFSNDFRYDESIQAAYFIVGNTRDRWSWQLGMRGEYTDIQTDLKPLDPEEEEQVNNKNYFNLFPSASLNYKLGGENSLQASYSRRLSRPGFWILNPFSNFSDPRYLRTGNPDLDPVYTDSYELGYLLNWGTGSLFSSVYYRHSTGEWERITTVDDEGVSTSFPVNLSTEDAVGFEFNYSQDLAEWWTINANANVYYSETDGVYSDVRYYAQAFSANGRLNSRFTVWDKIDIQMNYRYRAPRNTTQGTRKSFNTLDVGLSTDLLNGAATLVMNVNDVFNTGVYRGVTEGENFYSESEYRRRFRQFTVNFTYRINQKPDRQRKGDRKGGDDRMDMDGDF</sequence>
<comment type="caution">
    <text evidence="12">The sequence shown here is derived from an EMBL/GenBank/DDBJ whole genome shotgun (WGS) entry which is preliminary data.</text>
</comment>
<dbReference type="EMBL" id="JAIXNE010000005">
    <property type="protein sequence ID" value="MCA6077985.1"/>
    <property type="molecule type" value="Genomic_DNA"/>
</dbReference>
<dbReference type="InterPro" id="IPR036942">
    <property type="entry name" value="Beta-barrel_TonB_sf"/>
</dbReference>
<dbReference type="SUPFAM" id="SSF49464">
    <property type="entry name" value="Carboxypeptidase regulatory domain-like"/>
    <property type="match status" value="1"/>
</dbReference>
<dbReference type="Proteomes" id="UP001139409">
    <property type="component" value="Unassembled WGS sequence"/>
</dbReference>
<dbReference type="Gene3D" id="2.60.40.1120">
    <property type="entry name" value="Carboxypeptidase-like, regulatory domain"/>
    <property type="match status" value="1"/>
</dbReference>
<feature type="compositionally biased region" description="Basic and acidic residues" evidence="8">
    <location>
        <begin position="791"/>
        <end position="814"/>
    </location>
</feature>
<accession>A0A9X1HU63</accession>
<dbReference type="PANTHER" id="PTHR40980">
    <property type="entry name" value="PLUG DOMAIN-CONTAINING PROTEIN"/>
    <property type="match status" value="1"/>
</dbReference>
<proteinExistence type="inferred from homology"/>
<keyword evidence="13" id="KW-1185">Reference proteome</keyword>
<evidence type="ECO:0000256" key="5">
    <source>
        <dbReference type="ARBA" id="ARBA00023136"/>
    </source>
</evidence>
<gene>
    <name evidence="12" type="ORF">LDX50_24135</name>
</gene>
<dbReference type="InterPro" id="IPR041700">
    <property type="entry name" value="OMP_b-brl_3"/>
</dbReference>
<feature type="signal peptide" evidence="9">
    <location>
        <begin position="1"/>
        <end position="19"/>
    </location>
</feature>
<evidence type="ECO:0000256" key="6">
    <source>
        <dbReference type="ARBA" id="ARBA00023237"/>
    </source>
</evidence>
<protein>
    <submittedName>
        <fullName evidence="12">TonB-dependent receptor</fullName>
    </submittedName>
</protein>
<comment type="subcellular location">
    <subcellularLocation>
        <location evidence="1 7">Cell outer membrane</location>
        <topology evidence="1 7">Multi-pass membrane protein</topology>
    </subcellularLocation>
</comment>
<evidence type="ECO:0000256" key="9">
    <source>
        <dbReference type="SAM" id="SignalP"/>
    </source>
</evidence>
<keyword evidence="9" id="KW-0732">Signal</keyword>
<dbReference type="Gene3D" id="2.40.170.20">
    <property type="entry name" value="TonB-dependent receptor, beta-barrel domain"/>
    <property type="match status" value="1"/>
</dbReference>
<organism evidence="12 13">
    <name type="scientific">Fulvivirga sedimenti</name>
    <dbReference type="NCBI Taxonomy" id="2879465"/>
    <lineage>
        <taxon>Bacteria</taxon>
        <taxon>Pseudomonadati</taxon>
        <taxon>Bacteroidota</taxon>
        <taxon>Cytophagia</taxon>
        <taxon>Cytophagales</taxon>
        <taxon>Fulvivirgaceae</taxon>
        <taxon>Fulvivirga</taxon>
    </lineage>
</organism>
<evidence type="ECO:0000256" key="2">
    <source>
        <dbReference type="ARBA" id="ARBA00022448"/>
    </source>
</evidence>
<dbReference type="PROSITE" id="PS52016">
    <property type="entry name" value="TONB_DEPENDENT_REC_3"/>
    <property type="match status" value="1"/>
</dbReference>
<dbReference type="Pfam" id="PF14905">
    <property type="entry name" value="OMP_b-brl_3"/>
    <property type="match status" value="1"/>
</dbReference>
<keyword evidence="3 7" id="KW-1134">Transmembrane beta strand</keyword>
<feature type="domain" description="Outer membrane protein beta-barrel" evidence="11">
    <location>
        <begin position="377"/>
        <end position="787"/>
    </location>
</feature>
<feature type="chain" id="PRO_5040995555" evidence="9">
    <location>
        <begin position="20"/>
        <end position="814"/>
    </location>
</feature>
<evidence type="ECO:0000256" key="7">
    <source>
        <dbReference type="PROSITE-ProRule" id="PRU01360"/>
    </source>
</evidence>
<dbReference type="SUPFAM" id="SSF56935">
    <property type="entry name" value="Porins"/>
    <property type="match status" value="1"/>
</dbReference>
<dbReference type="InterPro" id="IPR037066">
    <property type="entry name" value="Plug_dom_sf"/>
</dbReference>
<dbReference type="InterPro" id="IPR039426">
    <property type="entry name" value="TonB-dep_rcpt-like"/>
</dbReference>